<dbReference type="GO" id="GO:0016787">
    <property type="term" value="F:hydrolase activity"/>
    <property type="evidence" value="ECO:0007669"/>
    <property type="project" value="UniProtKB-KW"/>
</dbReference>
<proteinExistence type="predicted"/>
<gene>
    <name evidence="3" type="ORF">DEM34_18405</name>
</gene>
<protein>
    <submittedName>
        <fullName evidence="3">Alpha/beta hydrolase</fullName>
    </submittedName>
</protein>
<dbReference type="InterPro" id="IPR029058">
    <property type="entry name" value="AB_hydrolase_fold"/>
</dbReference>
<feature type="domain" description="Alpha/beta hydrolase fold-3" evidence="2">
    <location>
        <begin position="72"/>
        <end position="159"/>
    </location>
</feature>
<name>A0A2U2MW33_9GAMM</name>
<dbReference type="AlphaFoldDB" id="A0A2U2MW33"/>
<dbReference type="Proteomes" id="UP000245474">
    <property type="component" value="Unassembled WGS sequence"/>
</dbReference>
<dbReference type="RefSeq" id="WP_109680291.1">
    <property type="nucleotide sequence ID" value="NZ_CP086615.1"/>
</dbReference>
<evidence type="ECO:0000313" key="4">
    <source>
        <dbReference type="Proteomes" id="UP000245474"/>
    </source>
</evidence>
<dbReference type="PANTHER" id="PTHR48081:SF33">
    <property type="entry name" value="KYNURENINE FORMAMIDASE"/>
    <property type="match status" value="1"/>
</dbReference>
<sequence length="278" mass="29349">MDWRALDAETLEVEYNPRRQVADAEALLATVAERSAAARGRLGEPHEFAYGPEPLARVDVYPAAGHARPLHVFFHGGYWRGQDKRDYAYLAEALLARGVSVALANYPLCPQSNLPAIHEAACRCLQLLADSAHGLGADPARLTLGGHSAGGQIVARLLAEGPVAPAGAVAASGVFDLLPVVHTSINEALRLDEAGAEAVSPLRRPPPRWRGPLLLAVGGAESAAFQAQTADYAAHCRGAGPAIDAVTVPGRHHFDILDALYGEQGELFSRLAALVETT</sequence>
<dbReference type="Pfam" id="PF07859">
    <property type="entry name" value="Abhydrolase_3"/>
    <property type="match status" value="1"/>
</dbReference>
<comment type="caution">
    <text evidence="3">The sequence shown here is derived from an EMBL/GenBank/DDBJ whole genome shotgun (WGS) entry which is preliminary data.</text>
</comment>
<dbReference type="Gene3D" id="3.40.50.1820">
    <property type="entry name" value="alpha/beta hydrolase"/>
    <property type="match status" value="1"/>
</dbReference>
<evidence type="ECO:0000256" key="1">
    <source>
        <dbReference type="ARBA" id="ARBA00022801"/>
    </source>
</evidence>
<accession>A0A2U2MW33</accession>
<dbReference type="EMBL" id="QFFI01000052">
    <property type="protein sequence ID" value="PWG61054.1"/>
    <property type="molecule type" value="Genomic_DNA"/>
</dbReference>
<keyword evidence="1 3" id="KW-0378">Hydrolase</keyword>
<keyword evidence="4" id="KW-1185">Reference proteome</keyword>
<dbReference type="InterPro" id="IPR050300">
    <property type="entry name" value="GDXG_lipolytic_enzyme"/>
</dbReference>
<dbReference type="InterPro" id="IPR013094">
    <property type="entry name" value="AB_hydrolase_3"/>
</dbReference>
<dbReference type="SUPFAM" id="SSF53474">
    <property type="entry name" value="alpha/beta-Hydrolases"/>
    <property type="match status" value="1"/>
</dbReference>
<reference evidence="3 4" key="1">
    <citation type="submission" date="2018-05" db="EMBL/GenBank/DDBJ databases">
        <title>Spiribacter halobius sp. nov., a moderately halophilic bacterium isolated from marine solar saltern.</title>
        <authorList>
            <person name="Zheng W.-S."/>
            <person name="Lu D.-C."/>
            <person name="Du Z.-J."/>
        </authorList>
    </citation>
    <scope>NUCLEOTIDE SEQUENCE [LARGE SCALE GENOMIC DNA]</scope>
    <source>
        <strain evidence="3 4">E85</strain>
    </source>
</reference>
<evidence type="ECO:0000313" key="3">
    <source>
        <dbReference type="EMBL" id="PWG61054.1"/>
    </source>
</evidence>
<organism evidence="3 4">
    <name type="scientific">Sediminicurvatus halobius</name>
    <dbReference type="NCBI Taxonomy" id="2182432"/>
    <lineage>
        <taxon>Bacteria</taxon>
        <taxon>Pseudomonadati</taxon>
        <taxon>Pseudomonadota</taxon>
        <taxon>Gammaproteobacteria</taxon>
        <taxon>Chromatiales</taxon>
        <taxon>Ectothiorhodospiraceae</taxon>
        <taxon>Sediminicurvatus</taxon>
    </lineage>
</organism>
<evidence type="ECO:0000259" key="2">
    <source>
        <dbReference type="Pfam" id="PF07859"/>
    </source>
</evidence>
<dbReference type="PANTHER" id="PTHR48081">
    <property type="entry name" value="AB HYDROLASE SUPERFAMILY PROTEIN C4A8.06C"/>
    <property type="match status" value="1"/>
</dbReference>
<dbReference type="OrthoDB" id="9771666at2"/>